<dbReference type="Proteomes" id="UP000641386">
    <property type="component" value="Unassembled WGS sequence"/>
</dbReference>
<dbReference type="InterPro" id="IPR023772">
    <property type="entry name" value="DNA-bd_HTH_TetR-type_CS"/>
</dbReference>
<evidence type="ECO:0000313" key="6">
    <source>
        <dbReference type="EMBL" id="GHF04314.1"/>
    </source>
</evidence>
<reference evidence="6" key="2">
    <citation type="submission" date="2020-09" db="EMBL/GenBank/DDBJ databases">
        <authorList>
            <person name="Sun Q."/>
            <person name="Ohkuma M."/>
        </authorList>
    </citation>
    <scope>NUCLEOTIDE SEQUENCE</scope>
    <source>
        <strain evidence="6">JCM 3302</strain>
    </source>
</reference>
<dbReference type="InterPro" id="IPR009057">
    <property type="entry name" value="Homeodomain-like_sf"/>
</dbReference>
<dbReference type="InterPro" id="IPR050109">
    <property type="entry name" value="HTH-type_TetR-like_transc_reg"/>
</dbReference>
<keyword evidence="7" id="KW-1185">Reference proteome</keyword>
<dbReference type="EMBL" id="BNBC01000046">
    <property type="protein sequence ID" value="GHF04314.1"/>
    <property type="molecule type" value="Genomic_DNA"/>
</dbReference>
<protein>
    <submittedName>
        <fullName evidence="6">TetR family transcriptional regulator</fullName>
    </submittedName>
</protein>
<keyword evidence="2 4" id="KW-0238">DNA-binding</keyword>
<dbReference type="GO" id="GO:0000976">
    <property type="term" value="F:transcription cis-regulatory region binding"/>
    <property type="evidence" value="ECO:0007669"/>
    <property type="project" value="TreeGrafter"/>
</dbReference>
<dbReference type="PROSITE" id="PS50977">
    <property type="entry name" value="HTH_TETR_2"/>
    <property type="match status" value="1"/>
</dbReference>
<evidence type="ECO:0000256" key="3">
    <source>
        <dbReference type="ARBA" id="ARBA00023163"/>
    </source>
</evidence>
<dbReference type="SUPFAM" id="SSF48498">
    <property type="entry name" value="Tetracyclin repressor-like, C-terminal domain"/>
    <property type="match status" value="1"/>
</dbReference>
<dbReference type="InterPro" id="IPR011075">
    <property type="entry name" value="TetR_C"/>
</dbReference>
<gene>
    <name evidence="6" type="ORF">GCM10014715_70700</name>
</gene>
<dbReference type="AlphaFoldDB" id="A0A919E2H3"/>
<dbReference type="Pfam" id="PF16859">
    <property type="entry name" value="TetR_C_11"/>
    <property type="match status" value="1"/>
</dbReference>
<dbReference type="InterPro" id="IPR036271">
    <property type="entry name" value="Tet_transcr_reg_TetR-rel_C_sf"/>
</dbReference>
<dbReference type="PRINTS" id="PR00455">
    <property type="entry name" value="HTHTETR"/>
</dbReference>
<dbReference type="SUPFAM" id="SSF46689">
    <property type="entry name" value="Homeodomain-like"/>
    <property type="match status" value="1"/>
</dbReference>
<dbReference type="Gene3D" id="1.10.357.10">
    <property type="entry name" value="Tetracycline Repressor, domain 2"/>
    <property type="match status" value="1"/>
</dbReference>
<evidence type="ECO:0000256" key="1">
    <source>
        <dbReference type="ARBA" id="ARBA00023015"/>
    </source>
</evidence>
<organism evidence="6 7">
    <name type="scientific">Streptomyces spiralis</name>
    <dbReference type="NCBI Taxonomy" id="66376"/>
    <lineage>
        <taxon>Bacteria</taxon>
        <taxon>Bacillati</taxon>
        <taxon>Actinomycetota</taxon>
        <taxon>Actinomycetes</taxon>
        <taxon>Kitasatosporales</taxon>
        <taxon>Streptomycetaceae</taxon>
        <taxon>Streptomyces</taxon>
    </lineage>
</organism>
<comment type="caution">
    <text evidence="6">The sequence shown here is derived from an EMBL/GenBank/DDBJ whole genome shotgun (WGS) entry which is preliminary data.</text>
</comment>
<feature type="domain" description="HTH tetR-type" evidence="5">
    <location>
        <begin position="31"/>
        <end position="91"/>
    </location>
</feature>
<proteinExistence type="predicted"/>
<evidence type="ECO:0000259" key="5">
    <source>
        <dbReference type="PROSITE" id="PS50977"/>
    </source>
</evidence>
<feature type="DNA-binding region" description="H-T-H motif" evidence="4">
    <location>
        <begin position="54"/>
        <end position="73"/>
    </location>
</feature>
<dbReference type="Gene3D" id="1.10.10.60">
    <property type="entry name" value="Homeodomain-like"/>
    <property type="match status" value="1"/>
</dbReference>
<evidence type="ECO:0000256" key="4">
    <source>
        <dbReference type="PROSITE-ProRule" id="PRU00335"/>
    </source>
</evidence>
<dbReference type="GO" id="GO:0003700">
    <property type="term" value="F:DNA-binding transcription factor activity"/>
    <property type="evidence" value="ECO:0007669"/>
    <property type="project" value="TreeGrafter"/>
</dbReference>
<dbReference type="PROSITE" id="PS01081">
    <property type="entry name" value="HTH_TETR_1"/>
    <property type="match status" value="1"/>
</dbReference>
<dbReference type="PANTHER" id="PTHR30055">
    <property type="entry name" value="HTH-TYPE TRANSCRIPTIONAL REGULATOR RUTR"/>
    <property type="match status" value="1"/>
</dbReference>
<dbReference type="Pfam" id="PF00440">
    <property type="entry name" value="TetR_N"/>
    <property type="match status" value="1"/>
</dbReference>
<sequence>MERGRSVRYARTVAAEQKETRPATGGAVLRQRVTDAITEAAFTELAEVGYARLSMEAVARRAGVGKAALYRRWPSKQAMITELIHDKVTDTLPHTPATGDLYTDLRELLATFRSQLANPLLARIGTELLAESRRDSALAEMLHTAVAAPRRLAARAILQGAIDHGELPPTVDLELGTDLLIAPLVFRMLLMQDRSDDDYLETLTTATAAALKAAVR</sequence>
<reference evidence="6" key="1">
    <citation type="journal article" date="2014" name="Int. J. Syst. Evol. Microbiol.">
        <title>Complete genome sequence of Corynebacterium casei LMG S-19264T (=DSM 44701T), isolated from a smear-ripened cheese.</title>
        <authorList>
            <consortium name="US DOE Joint Genome Institute (JGI-PGF)"/>
            <person name="Walter F."/>
            <person name="Albersmeier A."/>
            <person name="Kalinowski J."/>
            <person name="Ruckert C."/>
        </authorList>
    </citation>
    <scope>NUCLEOTIDE SEQUENCE</scope>
    <source>
        <strain evidence="6">JCM 3302</strain>
    </source>
</reference>
<keyword evidence="3" id="KW-0804">Transcription</keyword>
<accession>A0A919E2H3</accession>
<evidence type="ECO:0000256" key="2">
    <source>
        <dbReference type="ARBA" id="ARBA00023125"/>
    </source>
</evidence>
<name>A0A919E2H3_9ACTN</name>
<dbReference type="PANTHER" id="PTHR30055:SF148">
    <property type="entry name" value="TETR-FAMILY TRANSCRIPTIONAL REGULATOR"/>
    <property type="match status" value="1"/>
</dbReference>
<keyword evidence="1" id="KW-0805">Transcription regulation</keyword>
<dbReference type="InterPro" id="IPR001647">
    <property type="entry name" value="HTH_TetR"/>
</dbReference>
<evidence type="ECO:0000313" key="7">
    <source>
        <dbReference type="Proteomes" id="UP000641386"/>
    </source>
</evidence>